<dbReference type="Gramene" id="TraesARI7B03G04031890.1">
    <property type="protein sequence ID" value="TraesARI7B03G04031890.1"/>
    <property type="gene ID" value="TraesARI7B03G04031890"/>
</dbReference>
<dbReference type="Gramene" id="TraesSYM7B03G04308170.2">
    <property type="protein sequence ID" value="TraesSYM7B03G04308170.2"/>
    <property type="gene ID" value="TraesSYM7B03G04308170"/>
</dbReference>
<dbReference type="InterPro" id="IPR008271">
    <property type="entry name" value="Ser/Thr_kinase_AS"/>
</dbReference>
<dbReference type="OrthoDB" id="582659at2759"/>
<evidence type="ECO:0000256" key="1">
    <source>
        <dbReference type="SAM" id="MobiDB-lite"/>
    </source>
</evidence>
<dbReference type="Gramene" id="TraesLDM7B03G04260590.1">
    <property type="protein sequence ID" value="TraesLDM7B03G04260590.1"/>
    <property type="gene ID" value="TraesLDM7B03G04260590"/>
</dbReference>
<dbReference type="PANTHER" id="PTHR47975:SF50">
    <property type="entry name" value="PROTEIN KINASE DOMAIN-CONTAINING PROTEIN"/>
    <property type="match status" value="1"/>
</dbReference>
<dbReference type="PROSITE" id="PS50011">
    <property type="entry name" value="PROTEIN_KINASE_DOM"/>
    <property type="match status" value="1"/>
</dbReference>
<reference evidence="3" key="1">
    <citation type="submission" date="2018-08" db="EMBL/GenBank/DDBJ databases">
        <authorList>
            <person name="Rossello M."/>
        </authorList>
    </citation>
    <scope>NUCLEOTIDE SEQUENCE [LARGE SCALE GENOMIC DNA]</scope>
    <source>
        <strain evidence="3">cv. Chinese Spring</strain>
    </source>
</reference>
<dbReference type="STRING" id="4565.A0A3B6SUX7"/>
<dbReference type="Gramene" id="TraesJAG7B03G04240440.3">
    <property type="protein sequence ID" value="TraesJAG7B03G04240440.3"/>
    <property type="gene ID" value="TraesJAG7B03G04240440"/>
</dbReference>
<dbReference type="AlphaFoldDB" id="A0A3B6SUX7"/>
<dbReference type="GO" id="GO:0005524">
    <property type="term" value="F:ATP binding"/>
    <property type="evidence" value="ECO:0007669"/>
    <property type="project" value="InterPro"/>
</dbReference>
<dbReference type="Gramene" id="TraesCS7B03G1238900.2">
    <property type="protein sequence ID" value="TraesCS7B03G1238900.2.CDS"/>
    <property type="gene ID" value="TraesCS7B03G1238900"/>
</dbReference>
<dbReference type="PIRSF" id="PIRSF000654">
    <property type="entry name" value="Integrin-linked_kinase"/>
    <property type="match status" value="1"/>
</dbReference>
<proteinExistence type="predicted"/>
<dbReference type="Gramene" id="TraesSYM7B03G04308170.1">
    <property type="protein sequence ID" value="TraesSYM7B03G04308170.1"/>
    <property type="gene ID" value="TraesSYM7B03G04308170"/>
</dbReference>
<dbReference type="Gramene" id="TraesCAD_scaffold_005906_01G000200.1">
    <property type="protein sequence ID" value="TraesCAD_scaffold_005906_01G000200.1"/>
    <property type="gene ID" value="TraesCAD_scaffold_005906_01G000200"/>
</dbReference>
<dbReference type="InterPro" id="IPR011009">
    <property type="entry name" value="Kinase-like_dom_sf"/>
</dbReference>
<dbReference type="PANTHER" id="PTHR47975">
    <property type="entry name" value="S-LOCUS LECTIN KINASE FAMILY PROTEIN"/>
    <property type="match status" value="1"/>
</dbReference>
<evidence type="ECO:0000313" key="4">
    <source>
        <dbReference type="Proteomes" id="UP000019116"/>
    </source>
</evidence>
<dbReference type="Gramene" id="TraesNOR7B03G04304510.1">
    <property type="protein sequence ID" value="TraesNOR7B03G04304510.1"/>
    <property type="gene ID" value="TraesNOR7B03G04304510"/>
</dbReference>
<dbReference type="FunFam" id="1.10.510.10:FF:000870">
    <property type="entry name" value="OSJNBa0016N04.16-like protein"/>
    <property type="match status" value="1"/>
</dbReference>
<dbReference type="Gramene" id="TraesLAC7B03G04202340.1">
    <property type="protein sequence ID" value="TraesLAC7B03G04202340.1"/>
    <property type="gene ID" value="TraesLAC7B03G04202340"/>
</dbReference>
<dbReference type="Gramene" id="TraesJAG7B03G04240440.2">
    <property type="protein sequence ID" value="TraesJAG7B03G04240440.2"/>
    <property type="gene ID" value="TraesJAG7B03G04240440"/>
</dbReference>
<name>A0A3B6SUX7_WHEAT</name>
<sequence>MASGSQTQESKQPSPELPKQLPFDFLKKITNDFAEDRKISGSPFGTLYKGIVPDDGRVIAVKKLQENAPMPADKQFNKEVQNVMSLKHENIVEVVGFCSETQKKLVQFDKRYIQADITESLICYEYLPNGSLQENLFEPKDSTKQDISWDTRFKIIKGICQGLYFLHKLDIPIVHMDLKPENILLDANMVPKIADFALSRVFGQEQTRLCTQTVVGSYGYMAPEYLYRGEISAQSDIYSLGLVIIEIATREQNPREKDQPSARSFVDKVRKEWTLENITSEYSSLDHESLQQVKTCIDIGSKCVEIDRTKRPRIEEIVNSLKGLHPSQRVTEVARPSTTTKKSISSFFGHKK</sequence>
<accession>A0A3B6SUX7</accession>
<dbReference type="Proteomes" id="UP000019116">
    <property type="component" value="Chromosome 7B"/>
</dbReference>
<dbReference type="InterPro" id="IPR000719">
    <property type="entry name" value="Prot_kinase_dom"/>
</dbReference>
<dbReference type="RefSeq" id="XP_044434421.1">
    <property type="nucleotide sequence ID" value="XM_044578486.1"/>
</dbReference>
<dbReference type="Gramene" id="TraesLDM7B03G04260590.2">
    <property type="protein sequence ID" value="TraesLDM7B03G04260590.2"/>
    <property type="gene ID" value="TraesLDM7B03G04260590"/>
</dbReference>
<dbReference type="Gramene" id="TraesKAR7B01G0474200.2">
    <property type="protein sequence ID" value="cds.TraesKAR7B01G0474200.2"/>
    <property type="gene ID" value="TraesKAR7B01G0474200"/>
</dbReference>
<dbReference type="Gramene" id="TraesKAR7B01G0474200.3">
    <property type="protein sequence ID" value="cds.TraesKAR7B01G0474200.3"/>
    <property type="gene ID" value="TraesKAR7B01G0474200"/>
</dbReference>
<dbReference type="SMR" id="A0A3B6SUX7"/>
<keyword evidence="4" id="KW-1185">Reference proteome</keyword>
<reference evidence="3" key="2">
    <citation type="submission" date="2018-10" db="UniProtKB">
        <authorList>
            <consortium name="EnsemblPlants"/>
        </authorList>
    </citation>
    <scope>IDENTIFICATION</scope>
</reference>
<dbReference type="Gramene" id="TraesLAC7B03G04202340.2">
    <property type="protein sequence ID" value="TraesLAC7B03G04202340.2"/>
    <property type="gene ID" value="TraesLAC7B03G04202340"/>
</dbReference>
<dbReference type="Gramene" id="TraesWEE_scaffold_019428_01G000500.1">
    <property type="protein sequence ID" value="TraesWEE_scaffold_019428_01G000500.1"/>
    <property type="gene ID" value="TraesWEE_scaffold_019428_01G000500"/>
</dbReference>
<evidence type="ECO:0000259" key="2">
    <source>
        <dbReference type="PROSITE" id="PS50011"/>
    </source>
</evidence>
<evidence type="ECO:0000313" key="3">
    <source>
        <dbReference type="EnsemblPlants" id="TraesCS7B02G461900.1"/>
    </source>
</evidence>
<dbReference type="SUPFAM" id="SSF56112">
    <property type="entry name" value="Protein kinase-like (PK-like)"/>
    <property type="match status" value="1"/>
</dbReference>
<dbReference type="Gramene" id="TraesSTA7B03G04248850.2">
    <property type="protein sequence ID" value="TraesSTA7B03G04248850.2"/>
    <property type="gene ID" value="TraesSTA7B03G04248850"/>
</dbReference>
<protein>
    <recommendedName>
        <fullName evidence="2">Protein kinase domain-containing protein</fullName>
    </recommendedName>
</protein>
<dbReference type="Gramene" id="TraesNOR7B03G04304510.2">
    <property type="protein sequence ID" value="TraesNOR7B03G04304510.2"/>
    <property type="gene ID" value="TraesNOR7B03G04304510"/>
</dbReference>
<dbReference type="Gramene" id="TraesPARA_EIv1.0_2490970.1">
    <property type="protein sequence ID" value="TraesPARA_EIv1.0_2490970.1.CDS"/>
    <property type="gene ID" value="TraesPARA_EIv1.0_2490970"/>
</dbReference>
<feature type="domain" description="Protein kinase" evidence="2">
    <location>
        <begin position="33"/>
        <end position="328"/>
    </location>
</feature>
<dbReference type="Gene3D" id="1.10.510.10">
    <property type="entry name" value="Transferase(Phosphotransferase) domain 1"/>
    <property type="match status" value="1"/>
</dbReference>
<gene>
    <name evidence="3" type="primary">LOC123160658</name>
</gene>
<feature type="compositionally biased region" description="Polar residues" evidence="1">
    <location>
        <begin position="1"/>
        <end position="13"/>
    </location>
</feature>
<feature type="region of interest" description="Disordered" evidence="1">
    <location>
        <begin position="1"/>
        <end position="20"/>
    </location>
</feature>
<dbReference type="KEGG" id="taes:123160658"/>
<dbReference type="PROSITE" id="PS00108">
    <property type="entry name" value="PROTEIN_KINASE_ST"/>
    <property type="match status" value="1"/>
</dbReference>
<dbReference type="Gramene" id="TraesSTA7B03G04248850.1">
    <property type="protein sequence ID" value="TraesSTA7B03G04248850.1"/>
    <property type="gene ID" value="TraesSTA7B03G04248850"/>
</dbReference>
<dbReference type="SMART" id="SM00220">
    <property type="entry name" value="S_TKc"/>
    <property type="match status" value="1"/>
</dbReference>
<dbReference type="EnsemblPlants" id="TraesCS7B02G461900.1">
    <property type="protein sequence ID" value="TraesCS7B02G461900.1"/>
    <property type="gene ID" value="TraesCS7B02G461900"/>
</dbReference>
<dbReference type="PaxDb" id="4565-Traes_7BL_D79B5CD69.1"/>
<dbReference type="Gramene" id="TraesCS7B02G461900.1">
    <property type="protein sequence ID" value="TraesCS7B02G461900.1"/>
    <property type="gene ID" value="TraesCS7B02G461900"/>
</dbReference>
<dbReference type="Gramene" id="TraesPARA_EIv1.0_2490970.4">
    <property type="protein sequence ID" value="TraesPARA_EIv1.0_2490970.4.CDS"/>
    <property type="gene ID" value="TraesPARA_EIv1.0_2490970"/>
</dbReference>
<dbReference type="Gramene" id="TraesARI7B03G04031890.2">
    <property type="protein sequence ID" value="TraesARI7B03G04031890.2"/>
    <property type="gene ID" value="TraesARI7B03G04031890"/>
</dbReference>
<dbReference type="Pfam" id="PF00069">
    <property type="entry name" value="Pkinase"/>
    <property type="match status" value="1"/>
</dbReference>
<dbReference type="Gene3D" id="3.30.200.20">
    <property type="entry name" value="Phosphorylase Kinase, domain 1"/>
    <property type="match status" value="1"/>
</dbReference>
<dbReference type="GeneID" id="123160658"/>
<dbReference type="Gramene" id="TraesJAG7B03G04240440.1">
    <property type="protein sequence ID" value="TraesJAG7B03G04240440.1"/>
    <property type="gene ID" value="TraesJAG7B03G04240440"/>
</dbReference>
<dbReference type="Gramene" id="TraesPARA_EIv1.0_2490970.3">
    <property type="protein sequence ID" value="TraesPARA_EIv1.0_2490970.3.CDS"/>
    <property type="gene ID" value="TraesPARA_EIv1.0_2490970"/>
</dbReference>
<organism evidence="3">
    <name type="scientific">Triticum aestivum</name>
    <name type="common">Wheat</name>
    <dbReference type="NCBI Taxonomy" id="4565"/>
    <lineage>
        <taxon>Eukaryota</taxon>
        <taxon>Viridiplantae</taxon>
        <taxon>Streptophyta</taxon>
        <taxon>Embryophyta</taxon>
        <taxon>Tracheophyta</taxon>
        <taxon>Spermatophyta</taxon>
        <taxon>Magnoliopsida</taxon>
        <taxon>Liliopsida</taxon>
        <taxon>Poales</taxon>
        <taxon>Poaceae</taxon>
        <taxon>BOP clade</taxon>
        <taxon>Pooideae</taxon>
        <taxon>Triticodae</taxon>
        <taxon>Triticeae</taxon>
        <taxon>Triticinae</taxon>
        <taxon>Triticum</taxon>
    </lineage>
</organism>
<dbReference type="RefSeq" id="XP_044434422.1">
    <property type="nucleotide sequence ID" value="XM_044578487.1"/>
</dbReference>
<dbReference type="GO" id="GO:0004672">
    <property type="term" value="F:protein kinase activity"/>
    <property type="evidence" value="ECO:0007669"/>
    <property type="project" value="InterPro"/>
</dbReference>